<keyword evidence="4 6" id="KW-0808">Transferase</keyword>
<protein>
    <recommendedName>
        <fullName evidence="6">Aromatic amino acid aminotransferase</fullName>
        <shortName evidence="6">ArAT</shortName>
        <ecNumber evidence="6">2.6.1.57</ecNumber>
    </recommendedName>
</protein>
<dbReference type="InterPro" id="IPR001917">
    <property type="entry name" value="Aminotrans_II_pyridoxalP_BS"/>
</dbReference>
<feature type="modified residue" description="N6-(pyridoxal phosphate)lysine" evidence="6">
    <location>
        <position position="222"/>
    </location>
</feature>
<dbReference type="PANTHER" id="PTHR43643:SF3">
    <property type="entry name" value="HISTIDINOL-PHOSPHATE AMINOTRANSFERASE"/>
    <property type="match status" value="1"/>
</dbReference>
<organism evidence="8 9">
    <name type="scientific">Cryobacterium tagatosivorans</name>
    <dbReference type="NCBI Taxonomy" id="1259199"/>
    <lineage>
        <taxon>Bacteria</taxon>
        <taxon>Bacillati</taxon>
        <taxon>Actinomycetota</taxon>
        <taxon>Actinomycetes</taxon>
        <taxon>Micrococcales</taxon>
        <taxon>Microbacteriaceae</taxon>
        <taxon>Cryobacterium</taxon>
    </lineage>
</organism>
<name>A0A4R8UCW2_9MICO</name>
<proteinExistence type="inferred from homology"/>
<dbReference type="GO" id="GO:0000105">
    <property type="term" value="P:L-histidine biosynthetic process"/>
    <property type="evidence" value="ECO:0007669"/>
    <property type="project" value="InterPro"/>
</dbReference>
<reference evidence="8 9" key="1">
    <citation type="submission" date="2019-03" db="EMBL/GenBank/DDBJ databases">
        <title>Genomics of glacier-inhabiting Cryobacterium strains.</title>
        <authorList>
            <person name="Liu Q."/>
            <person name="Xin Y.-H."/>
        </authorList>
    </citation>
    <scope>NUCLEOTIDE SEQUENCE [LARGE SCALE GENOMIC DNA]</scope>
    <source>
        <strain evidence="8 9">Sr47</strain>
    </source>
</reference>
<comment type="function">
    <text evidence="6">Aminotransferase that catalyzes the conversion of aromatic amino acids and 2-oxoglutarate into corresponding aromatic oxo acids and L-glutamate.</text>
</comment>
<evidence type="ECO:0000313" key="9">
    <source>
        <dbReference type="Proteomes" id="UP000297866"/>
    </source>
</evidence>
<dbReference type="InterPro" id="IPR050106">
    <property type="entry name" value="HistidinolP_aminotransfase"/>
</dbReference>
<comment type="catalytic activity">
    <reaction evidence="6">
        <text>an aromatic L-alpha-amino acid + 2-oxoglutarate = an aromatic oxo-acid + L-glutamate</text>
        <dbReference type="Rhea" id="RHEA:17533"/>
        <dbReference type="ChEBI" id="CHEBI:16810"/>
        <dbReference type="ChEBI" id="CHEBI:29985"/>
        <dbReference type="ChEBI" id="CHEBI:73309"/>
        <dbReference type="ChEBI" id="CHEBI:84824"/>
        <dbReference type="EC" id="2.6.1.57"/>
    </reaction>
</comment>
<dbReference type="HAMAP" id="MF_01023">
    <property type="entry name" value="HisC_aminotrans_2"/>
    <property type="match status" value="1"/>
</dbReference>
<dbReference type="CDD" id="cd00609">
    <property type="entry name" value="AAT_like"/>
    <property type="match status" value="1"/>
</dbReference>
<evidence type="ECO:0000256" key="1">
    <source>
        <dbReference type="ARBA" id="ARBA00001933"/>
    </source>
</evidence>
<dbReference type="InterPro" id="IPR015422">
    <property type="entry name" value="PyrdxlP-dep_Trfase_small"/>
</dbReference>
<evidence type="ECO:0000313" key="8">
    <source>
        <dbReference type="EMBL" id="TFB49819.1"/>
    </source>
</evidence>
<comment type="subunit">
    <text evidence="2 6">Homodimer.</text>
</comment>
<keyword evidence="5 6" id="KW-0663">Pyridoxal phosphate</keyword>
<evidence type="ECO:0000256" key="6">
    <source>
        <dbReference type="HAMAP-Rule" id="MF_01513"/>
    </source>
</evidence>
<evidence type="ECO:0000256" key="4">
    <source>
        <dbReference type="ARBA" id="ARBA00022679"/>
    </source>
</evidence>
<evidence type="ECO:0000256" key="3">
    <source>
        <dbReference type="ARBA" id="ARBA00022576"/>
    </source>
</evidence>
<feature type="domain" description="Aminotransferase class I/classII large" evidence="7">
    <location>
        <begin position="32"/>
        <end position="348"/>
    </location>
</feature>
<dbReference type="SUPFAM" id="SSF53383">
    <property type="entry name" value="PLP-dependent transferases"/>
    <property type="match status" value="1"/>
</dbReference>
<dbReference type="InterPro" id="IPR015424">
    <property type="entry name" value="PyrdxlP-dep_Trfase"/>
</dbReference>
<evidence type="ECO:0000256" key="2">
    <source>
        <dbReference type="ARBA" id="ARBA00011738"/>
    </source>
</evidence>
<dbReference type="RefSeq" id="WP_134490782.1">
    <property type="nucleotide sequence ID" value="NZ_SOEZ01000054.1"/>
</dbReference>
<evidence type="ECO:0000259" key="7">
    <source>
        <dbReference type="Pfam" id="PF00155"/>
    </source>
</evidence>
<dbReference type="InterPro" id="IPR004839">
    <property type="entry name" value="Aminotransferase_I/II_large"/>
</dbReference>
<dbReference type="InterPro" id="IPR005861">
    <property type="entry name" value="HisP_aminotrans"/>
</dbReference>
<gene>
    <name evidence="6" type="primary">pat</name>
    <name evidence="8" type="ORF">E3O23_10470</name>
</gene>
<dbReference type="EMBL" id="SOEZ01000054">
    <property type="protein sequence ID" value="TFB49819.1"/>
    <property type="molecule type" value="Genomic_DNA"/>
</dbReference>
<dbReference type="Proteomes" id="UP000297866">
    <property type="component" value="Unassembled WGS sequence"/>
</dbReference>
<comment type="similarity">
    <text evidence="6">Belongs to the class-II pyridoxal-phosphate-dependent aminotransferase family.</text>
</comment>
<dbReference type="NCBIfam" id="NF002878">
    <property type="entry name" value="PRK03321.1"/>
    <property type="match status" value="1"/>
</dbReference>
<dbReference type="AlphaFoldDB" id="A0A4R8UCW2"/>
<dbReference type="InterPro" id="IPR015421">
    <property type="entry name" value="PyrdxlP-dep_Trfase_major"/>
</dbReference>
<dbReference type="EC" id="2.6.1.57" evidence="6"/>
<dbReference type="GO" id="GO:0008793">
    <property type="term" value="F:aromatic-amino-acid transaminase activity"/>
    <property type="evidence" value="ECO:0007669"/>
    <property type="project" value="UniProtKB-UniRule"/>
</dbReference>
<dbReference type="OrthoDB" id="9809616at2"/>
<dbReference type="HAMAP" id="MF_01513">
    <property type="entry name" value="Phe_aminotrans_2"/>
    <property type="match status" value="1"/>
</dbReference>
<dbReference type="PROSITE" id="PS00599">
    <property type="entry name" value="AA_TRANSFER_CLASS_2"/>
    <property type="match status" value="1"/>
</dbReference>
<dbReference type="GO" id="GO:0030170">
    <property type="term" value="F:pyridoxal phosphate binding"/>
    <property type="evidence" value="ECO:0007669"/>
    <property type="project" value="UniProtKB-UniRule"/>
</dbReference>
<keyword evidence="9" id="KW-1185">Reference proteome</keyword>
<dbReference type="InterPro" id="IPR024892">
    <property type="entry name" value="ArAT"/>
</dbReference>
<comment type="cofactor">
    <cofactor evidence="1 6">
        <name>pyridoxal 5'-phosphate</name>
        <dbReference type="ChEBI" id="CHEBI:597326"/>
    </cofactor>
</comment>
<dbReference type="Gene3D" id="3.90.1150.10">
    <property type="entry name" value="Aspartate Aminotransferase, domain 1"/>
    <property type="match status" value="1"/>
</dbReference>
<dbReference type="PANTHER" id="PTHR43643">
    <property type="entry name" value="HISTIDINOL-PHOSPHATE AMINOTRANSFERASE 2"/>
    <property type="match status" value="1"/>
</dbReference>
<evidence type="ECO:0000256" key="5">
    <source>
        <dbReference type="ARBA" id="ARBA00022898"/>
    </source>
</evidence>
<sequence length="368" mass="38809">MSPSDLPSVRLRPEIVALPAYRQGKPADAAAFKLSSNENPFDPLPSVIEAVNAATAFNRYPDASALALRERLAARFGVSSDEVHVGSGSVALLAQLILAAAGPGDEVLYSWRSFEAYPGLVTVSGATSVQVPNRANHGHDLPEMAAAINDRTRVVIVCSPNNPTGTIVTAEEFDAFMAVVPKDLLVILDEAYAEFVTAPDAVKGPPLLARYPNLVVLRTFSKAYGLAGLRVGYALGPVPILDAARSTAIPLSVTGPAGAAAIASLDVERELLARVEVIAERRDAAWQALTSQGWNIPNPQGNFLWLPTGEQTTEVADRLFAAGLVVRAFQPDGIRVSIGEGEAVEKLLRIAADIVGDLPAGNPARRLG</sequence>
<dbReference type="GO" id="GO:0004400">
    <property type="term" value="F:histidinol-phosphate transaminase activity"/>
    <property type="evidence" value="ECO:0007669"/>
    <property type="project" value="InterPro"/>
</dbReference>
<accession>A0A4R8UCW2</accession>
<dbReference type="Gene3D" id="3.40.640.10">
    <property type="entry name" value="Type I PLP-dependent aspartate aminotransferase-like (Major domain)"/>
    <property type="match status" value="1"/>
</dbReference>
<dbReference type="Pfam" id="PF00155">
    <property type="entry name" value="Aminotran_1_2"/>
    <property type="match status" value="1"/>
</dbReference>
<comment type="caution">
    <text evidence="8">The sequence shown here is derived from an EMBL/GenBank/DDBJ whole genome shotgun (WGS) entry which is preliminary data.</text>
</comment>
<keyword evidence="3 6" id="KW-0032">Aminotransferase</keyword>